<dbReference type="AlphaFoldDB" id="A0A1F6LSE0"/>
<evidence type="ECO:0000313" key="3">
    <source>
        <dbReference type="EMBL" id="OGH62317.1"/>
    </source>
</evidence>
<name>A0A1F6LSE0_9BACT</name>
<dbReference type="GO" id="GO:0003723">
    <property type="term" value="F:RNA binding"/>
    <property type="evidence" value="ECO:0007669"/>
    <property type="project" value="InterPro"/>
</dbReference>
<dbReference type="PANTHER" id="PTHR21600">
    <property type="entry name" value="MITOCHONDRIAL RNA PSEUDOURIDINE SYNTHASE"/>
    <property type="match status" value="1"/>
</dbReference>
<dbReference type="GO" id="GO:0009982">
    <property type="term" value="F:pseudouridine synthase activity"/>
    <property type="evidence" value="ECO:0007669"/>
    <property type="project" value="InterPro"/>
</dbReference>
<evidence type="ECO:0000259" key="2">
    <source>
        <dbReference type="Pfam" id="PF00849"/>
    </source>
</evidence>
<proteinExistence type="inferred from homology"/>
<evidence type="ECO:0000256" key="1">
    <source>
        <dbReference type="ARBA" id="ARBA00010876"/>
    </source>
</evidence>
<feature type="domain" description="Pseudouridine synthase RsuA/RluA-like" evidence="2">
    <location>
        <begin position="16"/>
        <end position="174"/>
    </location>
</feature>
<sequence length="240" mass="26809">MTARALAPELIDRADDFIVINKPAGLLVHPADSSPDEWTLVDWLKEKFPEVADVGDDPTVRPGIVHRLDRDASGLLVVALTQPSFEHLKNQFQSREIEKEYLVLVHGRVERDFGEITLPISRAAHGGRMAAHAIGTADANEAHTEFSVERRFTNATLLRVRIHTGRTHQIRVHLFSMQHPVVGDELYTAKKIGKAFPVAPRLFLHAARLAFTDTQGVRRDYAAPLPPVLSEYLLQLKAVI</sequence>
<protein>
    <recommendedName>
        <fullName evidence="2">Pseudouridine synthase RsuA/RluA-like domain-containing protein</fullName>
    </recommendedName>
</protein>
<comment type="caution">
    <text evidence="3">The sequence shown here is derived from an EMBL/GenBank/DDBJ whole genome shotgun (WGS) entry which is preliminary data.</text>
</comment>
<dbReference type="CDD" id="cd02869">
    <property type="entry name" value="PseudoU_synth_RluA_like"/>
    <property type="match status" value="1"/>
</dbReference>
<reference evidence="3 4" key="1">
    <citation type="journal article" date="2016" name="Nat. Commun.">
        <title>Thousands of microbial genomes shed light on interconnected biogeochemical processes in an aquifer system.</title>
        <authorList>
            <person name="Anantharaman K."/>
            <person name="Brown C.T."/>
            <person name="Hug L.A."/>
            <person name="Sharon I."/>
            <person name="Castelle C.J."/>
            <person name="Probst A.J."/>
            <person name="Thomas B.C."/>
            <person name="Singh A."/>
            <person name="Wilkins M.J."/>
            <person name="Karaoz U."/>
            <person name="Brodie E.L."/>
            <person name="Williams K.H."/>
            <person name="Hubbard S.S."/>
            <person name="Banfield J.F."/>
        </authorList>
    </citation>
    <scope>NUCLEOTIDE SEQUENCE [LARGE SCALE GENOMIC DNA]</scope>
</reference>
<dbReference type="PANTHER" id="PTHR21600:SF87">
    <property type="entry name" value="RNA PSEUDOURIDYLATE SYNTHASE DOMAIN-CONTAINING PROTEIN 1"/>
    <property type="match status" value="1"/>
</dbReference>
<dbReference type="GO" id="GO:0000455">
    <property type="term" value="P:enzyme-directed rRNA pseudouridine synthesis"/>
    <property type="evidence" value="ECO:0007669"/>
    <property type="project" value="TreeGrafter"/>
</dbReference>
<dbReference type="Proteomes" id="UP000176329">
    <property type="component" value="Unassembled WGS sequence"/>
</dbReference>
<dbReference type="Gene3D" id="3.30.2350.10">
    <property type="entry name" value="Pseudouridine synthase"/>
    <property type="match status" value="1"/>
</dbReference>
<comment type="similarity">
    <text evidence="1">Belongs to the pseudouridine synthase RluA family.</text>
</comment>
<organism evidence="3 4">
    <name type="scientific">Candidatus Magasanikbacteria bacterium RIFCSPHIGHO2_01_FULL_50_8</name>
    <dbReference type="NCBI Taxonomy" id="1798674"/>
    <lineage>
        <taxon>Bacteria</taxon>
        <taxon>Candidatus Magasanikiibacteriota</taxon>
    </lineage>
</organism>
<dbReference type="InterPro" id="IPR020103">
    <property type="entry name" value="PsdUridine_synth_cat_dom_sf"/>
</dbReference>
<dbReference type="InterPro" id="IPR006145">
    <property type="entry name" value="PsdUridine_synth_RsuA/RluA"/>
</dbReference>
<dbReference type="EMBL" id="MFPV01000011">
    <property type="protein sequence ID" value="OGH62317.1"/>
    <property type="molecule type" value="Genomic_DNA"/>
</dbReference>
<dbReference type="GO" id="GO:0140098">
    <property type="term" value="F:catalytic activity, acting on RNA"/>
    <property type="evidence" value="ECO:0007669"/>
    <property type="project" value="UniProtKB-ARBA"/>
</dbReference>
<gene>
    <name evidence="3" type="ORF">A2848_03505</name>
</gene>
<dbReference type="InterPro" id="IPR050188">
    <property type="entry name" value="RluA_PseudoU_synthase"/>
</dbReference>
<accession>A0A1F6LSE0</accession>
<dbReference type="SUPFAM" id="SSF55120">
    <property type="entry name" value="Pseudouridine synthase"/>
    <property type="match status" value="1"/>
</dbReference>
<evidence type="ECO:0000313" key="4">
    <source>
        <dbReference type="Proteomes" id="UP000176329"/>
    </source>
</evidence>
<dbReference type="Pfam" id="PF00849">
    <property type="entry name" value="PseudoU_synth_2"/>
    <property type="match status" value="1"/>
</dbReference>